<evidence type="ECO:0000313" key="3">
    <source>
        <dbReference type="Proteomes" id="UP001519641"/>
    </source>
</evidence>
<evidence type="ECO:0000313" key="2">
    <source>
        <dbReference type="EMBL" id="MBT1586369.1"/>
    </source>
</evidence>
<dbReference type="Proteomes" id="UP001519641">
    <property type="component" value="Unassembled WGS sequence"/>
</dbReference>
<name>A0ABS5VA66_9MICO</name>
<evidence type="ECO:0000256" key="1">
    <source>
        <dbReference type="SAM" id="Phobius"/>
    </source>
</evidence>
<dbReference type="RefSeq" id="WP_214543378.1">
    <property type="nucleotide sequence ID" value="NZ_JAHEWS010000001.1"/>
</dbReference>
<keyword evidence="3" id="KW-1185">Reference proteome</keyword>
<proteinExistence type="predicted"/>
<feature type="transmembrane region" description="Helical" evidence="1">
    <location>
        <begin position="34"/>
        <end position="56"/>
    </location>
</feature>
<comment type="caution">
    <text evidence="2">The sequence shown here is derived from an EMBL/GenBank/DDBJ whole genome shotgun (WGS) entry which is preliminary data.</text>
</comment>
<organism evidence="2 3">
    <name type="scientific">Curtobacterium aurantiacum</name>
    <dbReference type="NCBI Taxonomy" id="3236919"/>
    <lineage>
        <taxon>Bacteria</taxon>
        <taxon>Bacillati</taxon>
        <taxon>Actinomycetota</taxon>
        <taxon>Actinomycetes</taxon>
        <taxon>Micrococcales</taxon>
        <taxon>Microbacteriaceae</taxon>
        <taxon>Curtobacterium</taxon>
    </lineage>
</organism>
<sequence>MTLIAIIVCEIAFWVAILGGLTTRYLLRRPRLGAALLVAAPVIDLALLAVVTVDLLGGGTASWHHGLAAIYIGFSVAYGHRMIAWADVRFTHRFAGGPAPERLSGRRHTARCWGDVLRTGLAVLIAGGVIGALVLVVGDPERTSELQGTVALLGVILGIELLWAISYTIWPRRTATAAASPAGPSSRP</sequence>
<feature type="transmembrane region" description="Helical" evidence="1">
    <location>
        <begin position="116"/>
        <end position="138"/>
    </location>
</feature>
<dbReference type="EMBL" id="JAHEWS010000001">
    <property type="protein sequence ID" value="MBT1586369.1"/>
    <property type="molecule type" value="Genomic_DNA"/>
</dbReference>
<accession>A0ABS5VA66</accession>
<reference evidence="2 3" key="1">
    <citation type="submission" date="2021-05" db="EMBL/GenBank/DDBJ databases">
        <title>Whole genome sequence of Curtobacterium flaccumfaciens pv. flaccumfaciens strain CFBP 8819.</title>
        <authorList>
            <person name="Osdaghi E."/>
            <person name="Taghouti G."/>
            <person name="Portier P."/>
            <person name="Fazliarab A."/>
            <person name="Taghavi S.M."/>
            <person name="Briand M."/>
            <person name="Le-Saux M."/>
            <person name="Jacques M.-A."/>
        </authorList>
    </citation>
    <scope>NUCLEOTIDE SEQUENCE [LARGE SCALE GENOMIC DNA]</scope>
    <source>
        <strain evidence="2 3">CFBP 8819</strain>
    </source>
</reference>
<keyword evidence="1" id="KW-1133">Transmembrane helix</keyword>
<protein>
    <recommendedName>
        <fullName evidence="4">Integral membrane protein</fullName>
    </recommendedName>
</protein>
<feature type="transmembrane region" description="Helical" evidence="1">
    <location>
        <begin position="150"/>
        <end position="170"/>
    </location>
</feature>
<keyword evidence="1" id="KW-0812">Transmembrane</keyword>
<feature type="transmembrane region" description="Helical" evidence="1">
    <location>
        <begin position="62"/>
        <end position="79"/>
    </location>
</feature>
<keyword evidence="1" id="KW-0472">Membrane</keyword>
<evidence type="ECO:0008006" key="4">
    <source>
        <dbReference type="Google" id="ProtNLM"/>
    </source>
</evidence>
<gene>
    <name evidence="2" type="ORF">KK097_00910</name>
</gene>
<feature type="transmembrane region" description="Helical" evidence="1">
    <location>
        <begin position="6"/>
        <end position="27"/>
    </location>
</feature>